<gene>
    <name evidence="2" type="ORF">N7460_003707</name>
</gene>
<reference evidence="2" key="2">
    <citation type="submission" date="2023-01" db="EMBL/GenBank/DDBJ databases">
        <authorList>
            <person name="Petersen C."/>
        </authorList>
    </citation>
    <scope>NUCLEOTIDE SEQUENCE</scope>
    <source>
        <strain evidence="2">IBT 15450</strain>
    </source>
</reference>
<proteinExistence type="predicted"/>
<dbReference type="SUPFAM" id="SSF53335">
    <property type="entry name" value="S-adenosyl-L-methionine-dependent methyltransferases"/>
    <property type="match status" value="1"/>
</dbReference>
<dbReference type="AlphaFoldDB" id="A0AAD6IHH6"/>
<feature type="domain" description="O-methyltransferase dimerisation" evidence="1">
    <location>
        <begin position="59"/>
        <end position="128"/>
    </location>
</feature>
<dbReference type="InterPro" id="IPR029063">
    <property type="entry name" value="SAM-dependent_MTases_sf"/>
</dbReference>
<dbReference type="InterPro" id="IPR036388">
    <property type="entry name" value="WH-like_DNA-bd_sf"/>
</dbReference>
<dbReference type="SUPFAM" id="SSF46785">
    <property type="entry name" value="Winged helix' DNA-binding domain"/>
    <property type="match status" value="1"/>
</dbReference>
<keyword evidence="2" id="KW-0489">Methyltransferase</keyword>
<keyword evidence="2" id="KW-0808">Transferase</keyword>
<organism evidence="2 3">
    <name type="scientific">Penicillium canescens</name>
    <dbReference type="NCBI Taxonomy" id="5083"/>
    <lineage>
        <taxon>Eukaryota</taxon>
        <taxon>Fungi</taxon>
        <taxon>Dikarya</taxon>
        <taxon>Ascomycota</taxon>
        <taxon>Pezizomycotina</taxon>
        <taxon>Eurotiomycetes</taxon>
        <taxon>Eurotiomycetidae</taxon>
        <taxon>Eurotiales</taxon>
        <taxon>Aspergillaceae</taxon>
        <taxon>Penicillium</taxon>
    </lineage>
</organism>
<evidence type="ECO:0000259" key="1">
    <source>
        <dbReference type="Pfam" id="PF08100"/>
    </source>
</evidence>
<dbReference type="Pfam" id="PF08100">
    <property type="entry name" value="Dimerisation"/>
    <property type="match status" value="1"/>
</dbReference>
<accession>A0AAD6IHH6</accession>
<dbReference type="GO" id="GO:0008168">
    <property type="term" value="F:methyltransferase activity"/>
    <property type="evidence" value="ECO:0007669"/>
    <property type="project" value="UniProtKB-KW"/>
</dbReference>
<sequence>MIDPYNSAIEYLLRETTTRVEKYASSGNESARVDALDQCLKLSRALEKPKDAVLKLSLSPVLFMAVKVGHDLEIFSRLVKSGPATAKELAVTQNADPALLERILRTLASIGYVEERGTELYAPSPLSYEMTQRTTIGMMDSLFREWQRAITRAPEFLQIAGYRNPEDTRDESKDQLLLVDLGGGRGHGIAYFASRFPDAPGRLILEDLPPVIDCIKFGSKDRTSQA</sequence>
<dbReference type="Gene3D" id="1.10.10.10">
    <property type="entry name" value="Winged helix-like DNA-binding domain superfamily/Winged helix DNA-binding domain"/>
    <property type="match status" value="1"/>
</dbReference>
<dbReference type="InterPro" id="IPR036390">
    <property type="entry name" value="WH_DNA-bd_sf"/>
</dbReference>
<keyword evidence="3" id="KW-1185">Reference proteome</keyword>
<dbReference type="PANTHER" id="PTHR43712:SF1">
    <property type="entry name" value="HYPOTHETICAL O-METHYLTRANSFERASE (EUROFUNG)-RELATED"/>
    <property type="match status" value="1"/>
</dbReference>
<name>A0AAD6IHH6_PENCN</name>
<dbReference type="Proteomes" id="UP001219568">
    <property type="component" value="Unassembled WGS sequence"/>
</dbReference>
<dbReference type="InterPro" id="IPR012967">
    <property type="entry name" value="COMT_dimerisation"/>
</dbReference>
<dbReference type="EMBL" id="JAQJZL010000003">
    <property type="protein sequence ID" value="KAJ6047560.1"/>
    <property type="molecule type" value="Genomic_DNA"/>
</dbReference>
<evidence type="ECO:0000313" key="2">
    <source>
        <dbReference type="EMBL" id="KAJ6047560.1"/>
    </source>
</evidence>
<dbReference type="GO" id="GO:0032259">
    <property type="term" value="P:methylation"/>
    <property type="evidence" value="ECO:0007669"/>
    <property type="project" value="UniProtKB-KW"/>
</dbReference>
<dbReference type="PANTHER" id="PTHR43712">
    <property type="entry name" value="PUTATIVE (AFU_ORTHOLOGUE AFUA_4G14580)-RELATED"/>
    <property type="match status" value="1"/>
</dbReference>
<dbReference type="Gene3D" id="3.40.50.150">
    <property type="entry name" value="Vaccinia Virus protein VP39"/>
    <property type="match status" value="1"/>
</dbReference>
<comment type="caution">
    <text evidence="2">The sequence shown here is derived from an EMBL/GenBank/DDBJ whole genome shotgun (WGS) entry which is preliminary data.</text>
</comment>
<protein>
    <submittedName>
        <fullName evidence="2">S-adenosyl-L-methionine-dependent methyltransferase</fullName>
    </submittedName>
</protein>
<dbReference type="GO" id="GO:0046983">
    <property type="term" value="F:protein dimerization activity"/>
    <property type="evidence" value="ECO:0007669"/>
    <property type="project" value="InterPro"/>
</dbReference>
<evidence type="ECO:0000313" key="3">
    <source>
        <dbReference type="Proteomes" id="UP001219568"/>
    </source>
</evidence>
<reference evidence="2" key="1">
    <citation type="journal article" date="2023" name="IMA Fungus">
        <title>Comparative genomic study of the Penicillium genus elucidates a diverse pangenome and 15 lateral gene transfer events.</title>
        <authorList>
            <person name="Petersen C."/>
            <person name="Sorensen T."/>
            <person name="Nielsen M.R."/>
            <person name="Sondergaard T.E."/>
            <person name="Sorensen J.L."/>
            <person name="Fitzpatrick D.A."/>
            <person name="Frisvad J.C."/>
            <person name="Nielsen K.L."/>
        </authorList>
    </citation>
    <scope>NUCLEOTIDE SEQUENCE</scope>
    <source>
        <strain evidence="2">IBT 15450</strain>
    </source>
</reference>